<evidence type="ECO:0000313" key="4">
    <source>
        <dbReference type="EMBL" id="BDZ41242.1"/>
    </source>
</evidence>
<dbReference type="Proteomes" id="UP001321475">
    <property type="component" value="Chromosome"/>
</dbReference>
<feature type="region of interest" description="Disordered" evidence="2">
    <location>
        <begin position="1"/>
        <end position="33"/>
    </location>
</feature>
<sequence length="286" mass="29243">MMGDVDDAPTDSRTDRSLDPVRPLTTRYGDAPEQVADLYGDPTLPGSGPVPVVVLVHGGYWRSGFDRSLELSLARDLVGAGYAVWNIDYRGVGAADAASEGGWPATFTDVASAVDALPDALDEVSVERGPTAVVGHSAGGTLALWLASRDTLPDGAPGAGPVVVPDAVVSQAGVDDLAAASAAGAGGGAVDDLMGSAPDDAPDDRYALADPAQRVPLGVPTLVVTGRDDSTVPPSQTTGYGATALDAGDDVTVEVVDGEGHFEQIDPASRSWAVTRDWLDERLLGR</sequence>
<evidence type="ECO:0000259" key="3">
    <source>
        <dbReference type="Pfam" id="PF20434"/>
    </source>
</evidence>
<dbReference type="PANTHER" id="PTHR48081">
    <property type="entry name" value="AB HYDROLASE SUPERFAMILY PROTEIN C4A8.06C"/>
    <property type="match status" value="1"/>
</dbReference>
<accession>A0ABN6X8V4</accession>
<evidence type="ECO:0000313" key="5">
    <source>
        <dbReference type="Proteomes" id="UP001321475"/>
    </source>
</evidence>
<evidence type="ECO:0000256" key="2">
    <source>
        <dbReference type="SAM" id="MobiDB-lite"/>
    </source>
</evidence>
<keyword evidence="5" id="KW-1185">Reference proteome</keyword>
<dbReference type="InterPro" id="IPR029058">
    <property type="entry name" value="AB_hydrolase_fold"/>
</dbReference>
<dbReference type="InterPro" id="IPR050300">
    <property type="entry name" value="GDXG_lipolytic_enzyme"/>
</dbReference>
<proteinExistence type="predicted"/>
<dbReference type="InterPro" id="IPR049492">
    <property type="entry name" value="BD-FAE-like_dom"/>
</dbReference>
<dbReference type="SUPFAM" id="SSF53474">
    <property type="entry name" value="alpha/beta-Hydrolases"/>
    <property type="match status" value="1"/>
</dbReference>
<organism evidence="4 5">
    <name type="scientific">Paraoerskovia sediminicola</name>
    <dbReference type="NCBI Taxonomy" id="1138587"/>
    <lineage>
        <taxon>Bacteria</taxon>
        <taxon>Bacillati</taxon>
        <taxon>Actinomycetota</taxon>
        <taxon>Actinomycetes</taxon>
        <taxon>Micrococcales</taxon>
        <taxon>Cellulomonadaceae</taxon>
        <taxon>Paraoerskovia</taxon>
    </lineage>
</organism>
<evidence type="ECO:0000256" key="1">
    <source>
        <dbReference type="ARBA" id="ARBA00022801"/>
    </source>
</evidence>
<dbReference type="Pfam" id="PF20434">
    <property type="entry name" value="BD-FAE"/>
    <property type="match status" value="1"/>
</dbReference>
<keyword evidence="1" id="KW-0378">Hydrolase</keyword>
<name>A0ABN6X8V4_9CELL</name>
<feature type="compositionally biased region" description="Basic and acidic residues" evidence="2">
    <location>
        <begin position="10"/>
        <end position="19"/>
    </location>
</feature>
<gene>
    <name evidence="4" type="ORF">GCM10025865_05410</name>
</gene>
<reference evidence="5" key="1">
    <citation type="journal article" date="2019" name="Int. J. Syst. Evol. Microbiol.">
        <title>The Global Catalogue of Microorganisms (GCM) 10K type strain sequencing project: providing services to taxonomists for standard genome sequencing and annotation.</title>
        <authorList>
            <consortium name="The Broad Institute Genomics Platform"/>
            <consortium name="The Broad Institute Genome Sequencing Center for Infectious Disease"/>
            <person name="Wu L."/>
            <person name="Ma J."/>
        </authorList>
    </citation>
    <scope>NUCLEOTIDE SEQUENCE [LARGE SCALE GENOMIC DNA]</scope>
    <source>
        <strain evidence="5">NBRC 108565</strain>
    </source>
</reference>
<protein>
    <recommendedName>
        <fullName evidence="3">BD-FAE-like domain-containing protein</fullName>
    </recommendedName>
</protein>
<dbReference type="EMBL" id="AP027729">
    <property type="protein sequence ID" value="BDZ41242.1"/>
    <property type="molecule type" value="Genomic_DNA"/>
</dbReference>
<dbReference type="Gene3D" id="3.40.50.1820">
    <property type="entry name" value="alpha/beta hydrolase"/>
    <property type="match status" value="1"/>
</dbReference>
<feature type="domain" description="BD-FAE-like" evidence="3">
    <location>
        <begin position="47"/>
        <end position="238"/>
    </location>
</feature>